<dbReference type="InterPro" id="IPR009057">
    <property type="entry name" value="Homeodomain-like_sf"/>
</dbReference>
<keyword evidence="6" id="KW-1185">Reference proteome</keyword>
<keyword evidence="2" id="KW-0238">DNA-binding</keyword>
<dbReference type="GO" id="GO:0043565">
    <property type="term" value="F:sequence-specific DNA binding"/>
    <property type="evidence" value="ECO:0007669"/>
    <property type="project" value="InterPro"/>
</dbReference>
<accession>A0A233SPR0</accession>
<evidence type="ECO:0000313" key="6">
    <source>
        <dbReference type="Proteomes" id="UP000215483"/>
    </source>
</evidence>
<comment type="caution">
    <text evidence="5">The sequence shown here is derived from an EMBL/GenBank/DDBJ whole genome shotgun (WGS) entry which is preliminary data.</text>
</comment>
<proteinExistence type="predicted"/>
<dbReference type="PANTHER" id="PTHR46796:SF6">
    <property type="entry name" value="ARAC SUBFAMILY"/>
    <property type="match status" value="1"/>
</dbReference>
<dbReference type="GO" id="GO:0003700">
    <property type="term" value="F:DNA-binding transcription factor activity"/>
    <property type="evidence" value="ECO:0007669"/>
    <property type="project" value="InterPro"/>
</dbReference>
<keyword evidence="3" id="KW-0804">Transcription</keyword>
<dbReference type="Proteomes" id="UP000215483">
    <property type="component" value="Unassembled WGS sequence"/>
</dbReference>
<protein>
    <recommendedName>
        <fullName evidence="4">HTH araC/xylS-type domain-containing protein</fullName>
    </recommendedName>
</protein>
<dbReference type="EMBL" id="MCGQ01000008">
    <property type="protein sequence ID" value="OXY97579.1"/>
    <property type="molecule type" value="Genomic_DNA"/>
</dbReference>
<evidence type="ECO:0000256" key="1">
    <source>
        <dbReference type="ARBA" id="ARBA00023015"/>
    </source>
</evidence>
<dbReference type="PANTHER" id="PTHR46796">
    <property type="entry name" value="HTH-TYPE TRANSCRIPTIONAL ACTIVATOR RHAS-RELATED"/>
    <property type="match status" value="1"/>
</dbReference>
<feature type="domain" description="HTH araC/xylS-type" evidence="4">
    <location>
        <begin position="125"/>
        <end position="226"/>
    </location>
</feature>
<dbReference type="InterPro" id="IPR035418">
    <property type="entry name" value="AraC-bd_2"/>
</dbReference>
<dbReference type="InterPro" id="IPR018060">
    <property type="entry name" value="HTH_AraC"/>
</dbReference>
<dbReference type="SUPFAM" id="SSF46689">
    <property type="entry name" value="Homeodomain-like"/>
    <property type="match status" value="1"/>
</dbReference>
<gene>
    <name evidence="5" type="ORF">BEK98_08455</name>
</gene>
<name>A0A233SPR0_STRDA</name>
<dbReference type="InterPro" id="IPR050204">
    <property type="entry name" value="AraC_XylS_family_regulators"/>
</dbReference>
<dbReference type="Gene3D" id="1.10.10.60">
    <property type="entry name" value="Homeodomain-like"/>
    <property type="match status" value="1"/>
</dbReference>
<evidence type="ECO:0000256" key="2">
    <source>
        <dbReference type="ARBA" id="ARBA00023125"/>
    </source>
</evidence>
<evidence type="ECO:0000256" key="3">
    <source>
        <dbReference type="ARBA" id="ARBA00023163"/>
    </source>
</evidence>
<dbReference type="Pfam" id="PF14525">
    <property type="entry name" value="AraC_binding_2"/>
    <property type="match status" value="1"/>
</dbReference>
<evidence type="ECO:0000313" key="5">
    <source>
        <dbReference type="EMBL" id="OXY97579.1"/>
    </source>
</evidence>
<reference evidence="5 6" key="1">
    <citation type="submission" date="2016-07" db="EMBL/GenBank/DDBJ databases">
        <title>Draft genome of Streptomyces diastatochromogenes.</title>
        <authorList>
            <person name="Podduturi R."/>
            <person name="Lukassen M.B."/>
            <person name="Clausen N."/>
            <person name="Nielsen J.L."/>
            <person name="Jorgensen N.O."/>
        </authorList>
    </citation>
    <scope>NUCLEOTIDE SEQUENCE [LARGE SCALE GENOMIC DNA]</scope>
    <source>
        <strain evidence="5 6">DSM 40608</strain>
    </source>
</reference>
<dbReference type="PROSITE" id="PS01124">
    <property type="entry name" value="HTH_ARAC_FAMILY_2"/>
    <property type="match status" value="1"/>
</dbReference>
<evidence type="ECO:0000259" key="4">
    <source>
        <dbReference type="PROSITE" id="PS01124"/>
    </source>
</evidence>
<dbReference type="Pfam" id="PF12833">
    <property type="entry name" value="HTH_18"/>
    <property type="match status" value="1"/>
</dbReference>
<keyword evidence="1" id="KW-0805">Transcription regulation</keyword>
<organism evidence="5 6">
    <name type="scientific">Streptomyces diastatochromogenes</name>
    <dbReference type="NCBI Taxonomy" id="42236"/>
    <lineage>
        <taxon>Bacteria</taxon>
        <taxon>Bacillati</taxon>
        <taxon>Actinomycetota</taxon>
        <taxon>Actinomycetes</taxon>
        <taxon>Kitasatosporales</taxon>
        <taxon>Streptomycetaceae</taxon>
        <taxon>Streptomyces</taxon>
    </lineage>
</organism>
<dbReference type="AlphaFoldDB" id="A0A233SPR0"/>
<dbReference type="SMART" id="SM00342">
    <property type="entry name" value="HTH_ARAC"/>
    <property type="match status" value="1"/>
</dbReference>
<sequence length="268" mass="29180">MAGWHLVLVQDGELELEQAGRTARIEAGGFVLLDSGRPFRIRLAGASNTVLATRLAGRPQPHDGLVARELGRRPGVAQLVAGFLVGLAADTAPYGPGDELRLGTVVSDLVVLLLDEGLGDSALLPRIQAYIVQRLGEEGLTPDRVAAAHHISTRYLHRLFQRQGLTVASWIKGQRLERCRRDLADPGLRHLPVHVVAARWGFAQAADFSRAFRAAYGTTPTRFRAGVPGMWGRHLPRNCARSANDVRVPAQQTHGHDEARRIVPVTAH</sequence>